<keyword evidence="2" id="KW-0732">Signal</keyword>
<dbReference type="PROSITE" id="PS51670">
    <property type="entry name" value="SHKT"/>
    <property type="match status" value="1"/>
</dbReference>
<dbReference type="Pfam" id="PF01549">
    <property type="entry name" value="ShK"/>
    <property type="match status" value="1"/>
</dbReference>
<feature type="signal peptide" evidence="2">
    <location>
        <begin position="1"/>
        <end position="18"/>
    </location>
</feature>
<dbReference type="AlphaFoldDB" id="A0A1I7ZH13"/>
<dbReference type="Gene3D" id="1.10.10.1940">
    <property type="match status" value="1"/>
</dbReference>
<sequence>MLTKVLILTLLVLAVVNAQLLPCGPNNTCPDPTTQECNVATQECETKGGAGNCVDTFQGKGNCAQFKRKGFCYTGTLEAKKKYCAKTCNVC</sequence>
<protein>
    <submittedName>
        <fullName evidence="5">ShKT domain-containing protein</fullName>
    </submittedName>
</protein>
<dbReference type="WBParaSite" id="L893_g26242.t1">
    <property type="protein sequence ID" value="L893_g26242.t1"/>
    <property type="gene ID" value="L893_g26242"/>
</dbReference>
<dbReference type="Proteomes" id="UP000095287">
    <property type="component" value="Unplaced"/>
</dbReference>
<evidence type="ECO:0000259" key="3">
    <source>
        <dbReference type="PROSITE" id="PS51670"/>
    </source>
</evidence>
<dbReference type="InterPro" id="IPR003582">
    <property type="entry name" value="ShKT_dom"/>
</dbReference>
<evidence type="ECO:0000313" key="5">
    <source>
        <dbReference type="WBParaSite" id="L893_g26242.t1"/>
    </source>
</evidence>
<evidence type="ECO:0000313" key="4">
    <source>
        <dbReference type="Proteomes" id="UP000095287"/>
    </source>
</evidence>
<accession>A0A1I7ZH13</accession>
<feature type="chain" id="PRO_5009313437" evidence="2">
    <location>
        <begin position="19"/>
        <end position="91"/>
    </location>
</feature>
<reference evidence="5" key="1">
    <citation type="submission" date="2016-11" db="UniProtKB">
        <authorList>
            <consortium name="WormBaseParasite"/>
        </authorList>
    </citation>
    <scope>IDENTIFICATION</scope>
</reference>
<evidence type="ECO:0000256" key="1">
    <source>
        <dbReference type="PROSITE-ProRule" id="PRU01005"/>
    </source>
</evidence>
<evidence type="ECO:0000256" key="2">
    <source>
        <dbReference type="SAM" id="SignalP"/>
    </source>
</evidence>
<comment type="caution">
    <text evidence="1">Lacks conserved residue(s) required for the propagation of feature annotation.</text>
</comment>
<proteinExistence type="predicted"/>
<keyword evidence="4" id="KW-1185">Reference proteome</keyword>
<name>A0A1I7ZH13_9BILA</name>
<organism evidence="4 5">
    <name type="scientific">Steinernema glaseri</name>
    <dbReference type="NCBI Taxonomy" id="37863"/>
    <lineage>
        <taxon>Eukaryota</taxon>
        <taxon>Metazoa</taxon>
        <taxon>Ecdysozoa</taxon>
        <taxon>Nematoda</taxon>
        <taxon>Chromadorea</taxon>
        <taxon>Rhabditida</taxon>
        <taxon>Tylenchina</taxon>
        <taxon>Panagrolaimomorpha</taxon>
        <taxon>Strongyloidoidea</taxon>
        <taxon>Steinernematidae</taxon>
        <taxon>Steinernema</taxon>
    </lineage>
</organism>
<feature type="domain" description="ShKT" evidence="3">
    <location>
        <begin position="53"/>
        <end position="91"/>
    </location>
</feature>